<dbReference type="EMBL" id="CAJPDS010000154">
    <property type="protein sequence ID" value="CAF9940435.1"/>
    <property type="molecule type" value="Genomic_DNA"/>
</dbReference>
<name>A0A8H3J465_9LECA</name>
<sequence length="492" mass="53131">MASTPASRHLSREKLAGWVPHFADLEKHSPSFNTLTATVQTLRDALSHGHLRSTQLVEEYQRSICLHNEWLGAVYQLSPGAIDRACEMDPLRQEGKILGPMHGIPILVKGNIATSEALGLETNAGAVALTGSKPNEAPIIGRLLERGAIVIGTTTLSELGYHKGTGIRCGWSAAAGQARSAYVRGGLDWDDSVGGHSVMIMVIHRKVIWLNIWQNPLGSSSGSCIAVSAGLAPIALGIETIGSLITPSVRDSLFTIKPTHGLVNPANIVPVTVRYDTAGPIGKTTKDIADLMDVLVDHVETHVLEGGYASAMVSDWTDIRVGTLDPEIWRLSDALVKPVPEATKQILDDTRSAYIKIKGLAKNYHDNVPLPPLSAFEYEGKNSAQSLMTADLKENMDSYLGSLKEGKVKSLQELVQWNSAHKEEALTTEYPNQELLARGLSFSDSTGTREKLVAHNDKVASKFNEIMTTYELDVIIAPGDCMLSEYAAAGDQ</sequence>
<gene>
    <name evidence="2" type="ORF">HETSPECPRED_002412</name>
</gene>
<feature type="domain" description="Amidase" evidence="1">
    <location>
        <begin position="56"/>
        <end position="164"/>
    </location>
</feature>
<dbReference type="AlphaFoldDB" id="A0A8H3J465"/>
<dbReference type="InterPro" id="IPR036928">
    <property type="entry name" value="AS_sf"/>
</dbReference>
<reference evidence="2" key="1">
    <citation type="submission" date="2021-03" db="EMBL/GenBank/DDBJ databases">
        <authorList>
            <person name="Tagirdzhanova G."/>
        </authorList>
    </citation>
    <scope>NUCLEOTIDE SEQUENCE</scope>
</reference>
<accession>A0A8H3J465</accession>
<comment type="caution">
    <text evidence="2">The sequence shown here is derived from an EMBL/GenBank/DDBJ whole genome shotgun (WGS) entry which is preliminary data.</text>
</comment>
<evidence type="ECO:0000259" key="1">
    <source>
        <dbReference type="Pfam" id="PF01425"/>
    </source>
</evidence>
<dbReference type="PANTHER" id="PTHR42678">
    <property type="entry name" value="AMIDASE"/>
    <property type="match status" value="1"/>
</dbReference>
<keyword evidence="3" id="KW-1185">Reference proteome</keyword>
<dbReference type="SUPFAM" id="SSF75304">
    <property type="entry name" value="Amidase signature (AS) enzymes"/>
    <property type="match status" value="1"/>
</dbReference>
<evidence type="ECO:0000313" key="2">
    <source>
        <dbReference type="EMBL" id="CAF9940435.1"/>
    </source>
</evidence>
<protein>
    <recommendedName>
        <fullName evidence="1">Amidase domain-containing protein</fullName>
    </recommendedName>
</protein>
<dbReference type="PANTHER" id="PTHR42678:SF34">
    <property type="entry name" value="OS04G0183300 PROTEIN"/>
    <property type="match status" value="1"/>
</dbReference>
<dbReference type="Gene3D" id="3.90.1300.10">
    <property type="entry name" value="Amidase signature (AS) domain"/>
    <property type="match status" value="1"/>
</dbReference>
<feature type="domain" description="Amidase" evidence="1">
    <location>
        <begin position="217"/>
        <end position="478"/>
    </location>
</feature>
<dbReference type="Pfam" id="PF01425">
    <property type="entry name" value="Amidase"/>
    <property type="match status" value="2"/>
</dbReference>
<dbReference type="Proteomes" id="UP000664521">
    <property type="component" value="Unassembled WGS sequence"/>
</dbReference>
<proteinExistence type="predicted"/>
<evidence type="ECO:0000313" key="3">
    <source>
        <dbReference type="Proteomes" id="UP000664521"/>
    </source>
</evidence>
<dbReference type="OrthoDB" id="566138at2759"/>
<organism evidence="2 3">
    <name type="scientific">Heterodermia speciosa</name>
    <dbReference type="NCBI Taxonomy" id="116794"/>
    <lineage>
        <taxon>Eukaryota</taxon>
        <taxon>Fungi</taxon>
        <taxon>Dikarya</taxon>
        <taxon>Ascomycota</taxon>
        <taxon>Pezizomycotina</taxon>
        <taxon>Lecanoromycetes</taxon>
        <taxon>OSLEUM clade</taxon>
        <taxon>Lecanoromycetidae</taxon>
        <taxon>Caliciales</taxon>
        <taxon>Physciaceae</taxon>
        <taxon>Heterodermia</taxon>
    </lineage>
</organism>
<dbReference type="InterPro" id="IPR023631">
    <property type="entry name" value="Amidase_dom"/>
</dbReference>